<dbReference type="InterPro" id="IPR001349">
    <property type="entry name" value="Cyt_c_oxidase_su6a"/>
</dbReference>
<evidence type="ECO:0000256" key="9">
    <source>
        <dbReference type="ARBA" id="ARBA00023242"/>
    </source>
</evidence>
<keyword evidence="8" id="KW-0472">Membrane</keyword>
<keyword evidence="7" id="KW-0496">Mitochondrion</keyword>
<feature type="domain" description="GINS subunit" evidence="11">
    <location>
        <begin position="65"/>
        <end position="139"/>
    </location>
</feature>
<proteinExistence type="inferred from homology"/>
<evidence type="ECO:0000256" key="7">
    <source>
        <dbReference type="ARBA" id="ARBA00023128"/>
    </source>
</evidence>
<dbReference type="GO" id="GO:0006260">
    <property type="term" value="P:DNA replication"/>
    <property type="evidence" value="ECO:0007669"/>
    <property type="project" value="UniProtKB-KW"/>
</dbReference>
<evidence type="ECO:0000259" key="12">
    <source>
        <dbReference type="Pfam" id="PF25005"/>
    </source>
</evidence>
<reference evidence="14" key="1">
    <citation type="submission" date="2022-11" db="UniProtKB">
        <authorList>
            <consortium name="WormBaseParasite"/>
        </authorList>
    </citation>
    <scope>IDENTIFICATION</scope>
</reference>
<evidence type="ECO:0000256" key="6">
    <source>
        <dbReference type="ARBA" id="ARBA00022946"/>
    </source>
</evidence>
<organism evidence="13 14">
    <name type="scientific">Meloidogyne javanica</name>
    <name type="common">Root-knot nematode worm</name>
    <dbReference type="NCBI Taxonomy" id="6303"/>
    <lineage>
        <taxon>Eukaryota</taxon>
        <taxon>Metazoa</taxon>
        <taxon>Ecdysozoa</taxon>
        <taxon>Nematoda</taxon>
        <taxon>Chromadorea</taxon>
        <taxon>Rhabditida</taxon>
        <taxon>Tylenchina</taxon>
        <taxon>Tylenchomorpha</taxon>
        <taxon>Tylenchoidea</taxon>
        <taxon>Meloidogynidae</taxon>
        <taxon>Meloidogyninae</taxon>
        <taxon>Meloidogyne</taxon>
        <taxon>Meloidogyne incognita group</taxon>
    </lineage>
</organism>
<dbReference type="FunFam" id="3.40.5.50:FF:000001">
    <property type="entry name" value="DNA replication complex GINS protein PSF2"/>
    <property type="match status" value="1"/>
</dbReference>
<evidence type="ECO:0000256" key="3">
    <source>
        <dbReference type="ARBA" id="ARBA00010565"/>
    </source>
</evidence>
<dbReference type="Pfam" id="PF25005">
    <property type="entry name" value="PSF2_N"/>
    <property type="match status" value="1"/>
</dbReference>
<dbReference type="Proteomes" id="UP000887561">
    <property type="component" value="Unplaced"/>
</dbReference>
<evidence type="ECO:0000313" key="14">
    <source>
        <dbReference type="WBParaSite" id="scaffold1058_cov270.g2336"/>
    </source>
</evidence>
<dbReference type="PANTHER" id="PTHR12772">
    <property type="entry name" value="DNA REPLICATION COMPLEX GINS PROTEIN PSF2"/>
    <property type="match status" value="1"/>
</dbReference>
<dbReference type="InterPro" id="IPR036224">
    <property type="entry name" value="GINS_bundle-like_dom_sf"/>
</dbReference>
<dbReference type="InterPro" id="IPR036418">
    <property type="entry name" value="Cyt_c_oxidase_su6a_sf"/>
</dbReference>
<comment type="similarity">
    <text evidence="3">Belongs to the GINS2/PSF2 family.</text>
</comment>
<keyword evidence="6" id="KW-0809">Transit peptide</keyword>
<protein>
    <recommendedName>
        <fullName evidence="10">GINS complex subunit 2</fullName>
    </recommendedName>
</protein>
<accession>A0A915LD30</accession>
<evidence type="ECO:0000256" key="4">
    <source>
        <dbReference type="ARBA" id="ARBA00022705"/>
    </source>
</evidence>
<dbReference type="Gene3D" id="3.40.5.50">
    <property type="match status" value="1"/>
</dbReference>
<dbReference type="PANTHER" id="PTHR12772:SF0">
    <property type="entry name" value="DNA REPLICATION COMPLEX GINS PROTEIN PSF2"/>
    <property type="match status" value="1"/>
</dbReference>
<dbReference type="GO" id="GO:0000727">
    <property type="term" value="P:double-strand break repair via break-induced replication"/>
    <property type="evidence" value="ECO:0007669"/>
    <property type="project" value="TreeGrafter"/>
</dbReference>
<dbReference type="SUPFAM" id="SSF158573">
    <property type="entry name" value="GINS helical bundle-like"/>
    <property type="match status" value="1"/>
</dbReference>
<dbReference type="GO" id="GO:0000811">
    <property type="term" value="C:GINS complex"/>
    <property type="evidence" value="ECO:0007669"/>
    <property type="project" value="TreeGrafter"/>
</dbReference>
<dbReference type="WBParaSite" id="scaffold1058_cov270.g2336">
    <property type="protein sequence ID" value="scaffold1058_cov270.g2336"/>
    <property type="gene ID" value="scaffold1058_cov270.g2336"/>
</dbReference>
<dbReference type="AlphaFoldDB" id="A0A915LD30"/>
<feature type="domain" description="DNA replication complex GINS protein PSF2 N-terminal" evidence="12">
    <location>
        <begin position="2"/>
        <end position="61"/>
    </location>
</feature>
<dbReference type="SUPFAM" id="SSF81411">
    <property type="entry name" value="Mitochondrial cytochrome c oxidase subunit VIa"/>
    <property type="match status" value="1"/>
</dbReference>
<dbReference type="GO" id="GO:0005743">
    <property type="term" value="C:mitochondrial inner membrane"/>
    <property type="evidence" value="ECO:0007669"/>
    <property type="project" value="UniProtKB-SubCell"/>
</dbReference>
<keyword evidence="5" id="KW-0999">Mitochondrion inner membrane</keyword>
<keyword evidence="13" id="KW-1185">Reference proteome</keyword>
<dbReference type="Pfam" id="PF05916">
    <property type="entry name" value="Sld5"/>
    <property type="match status" value="1"/>
</dbReference>
<dbReference type="Gene3D" id="4.10.95.10">
    <property type="entry name" value="Cytochrome c oxidase, subunit VIa"/>
    <property type="match status" value="1"/>
</dbReference>
<keyword evidence="4" id="KW-0235">DNA replication</keyword>
<dbReference type="CDD" id="cd21694">
    <property type="entry name" value="GINS_B_Psf2"/>
    <property type="match status" value="1"/>
</dbReference>
<dbReference type="Pfam" id="PF02046">
    <property type="entry name" value="COX6A"/>
    <property type="match status" value="1"/>
</dbReference>
<dbReference type="InterPro" id="IPR056784">
    <property type="entry name" value="PSF2_N"/>
</dbReference>
<evidence type="ECO:0000256" key="8">
    <source>
        <dbReference type="ARBA" id="ARBA00023136"/>
    </source>
</evidence>
<dbReference type="SUPFAM" id="SSF160059">
    <property type="entry name" value="PriA/YqbF domain"/>
    <property type="match status" value="1"/>
</dbReference>
<evidence type="ECO:0000313" key="13">
    <source>
        <dbReference type="Proteomes" id="UP000887561"/>
    </source>
</evidence>
<comment type="subcellular location">
    <subcellularLocation>
        <location evidence="2">Mitochondrion inner membrane</location>
    </subcellularLocation>
    <subcellularLocation>
        <location evidence="1">Nucleus</location>
    </subcellularLocation>
</comment>
<evidence type="ECO:0000256" key="5">
    <source>
        <dbReference type="ARBA" id="ARBA00022792"/>
    </source>
</evidence>
<evidence type="ECO:0000256" key="10">
    <source>
        <dbReference type="ARBA" id="ARBA00030871"/>
    </source>
</evidence>
<name>A0A915LD30_MELJA</name>
<evidence type="ECO:0000259" key="11">
    <source>
        <dbReference type="Pfam" id="PF05916"/>
    </source>
</evidence>
<sequence>MDPSVCEFIAENEIIQILPNFNERTIHLISGDFGPFEAGSPVTVPLWFALQLKYKHKCKIVPPEWLKVDELKKLVVVETERTTFSPLPNCFFEIAHILVTNAYSDLENVEQLKMLVRDLQDKREAKMRTSIIKFMEQFQKRTKLDIMSVFSRPILCNGSPYKALSFAYKRIDVVRHSSGGPHFVKHDVENYSHNLKIGLKKAPKIADFWKKVFFIVMVPSMIASAYYSYQHYLEEIEHLKHRKQEDYIPYPYLAKRAHV</sequence>
<evidence type="ECO:0000256" key="2">
    <source>
        <dbReference type="ARBA" id="ARBA00004273"/>
    </source>
</evidence>
<dbReference type="InterPro" id="IPR007257">
    <property type="entry name" value="GINS_Psf2"/>
</dbReference>
<keyword evidence="9" id="KW-0539">Nucleus</keyword>
<dbReference type="CDD" id="cd11712">
    <property type="entry name" value="GINS_A_psf2"/>
    <property type="match status" value="1"/>
</dbReference>
<dbReference type="InterPro" id="IPR021151">
    <property type="entry name" value="GINS_A"/>
</dbReference>
<dbReference type="Gene3D" id="1.20.58.1020">
    <property type="match status" value="1"/>
</dbReference>
<evidence type="ECO:0000256" key="1">
    <source>
        <dbReference type="ARBA" id="ARBA00004123"/>
    </source>
</evidence>